<feature type="transmembrane region" description="Helical" evidence="1">
    <location>
        <begin position="18"/>
        <end position="37"/>
    </location>
</feature>
<gene>
    <name evidence="2" type="ORF">IQK56_07500</name>
</gene>
<reference evidence="2 3" key="1">
    <citation type="submission" date="2020-10" db="EMBL/GenBank/DDBJ databases">
        <title>The draft genomes of Cyclamen pathogen Pseudomonas sp.</title>
        <authorList>
            <person name="Fujikawa T."/>
            <person name="Sawada H."/>
        </authorList>
    </citation>
    <scope>NUCLEOTIDE SEQUENCE [LARGE SCALE GENOMIC DNA]</scope>
    <source>
        <strain evidence="2 3">MAFF 301449</strain>
    </source>
</reference>
<keyword evidence="1" id="KW-1133">Transmembrane helix</keyword>
<dbReference type="Proteomes" id="UP000613075">
    <property type="component" value="Unassembled WGS sequence"/>
</dbReference>
<evidence type="ECO:0000313" key="2">
    <source>
        <dbReference type="EMBL" id="MBE8590791.1"/>
    </source>
</evidence>
<evidence type="ECO:0000313" key="3">
    <source>
        <dbReference type="Proteomes" id="UP000613075"/>
    </source>
</evidence>
<evidence type="ECO:0000256" key="1">
    <source>
        <dbReference type="SAM" id="Phobius"/>
    </source>
</evidence>
<keyword evidence="1" id="KW-0812">Transmembrane</keyword>
<keyword evidence="1" id="KW-0472">Membrane</keyword>
<keyword evidence="3" id="KW-1185">Reference proteome</keyword>
<dbReference type="Gene3D" id="3.40.50.1110">
    <property type="entry name" value="SGNH hydrolase"/>
    <property type="match status" value="1"/>
</dbReference>
<dbReference type="SUPFAM" id="SSF52266">
    <property type="entry name" value="SGNH hydrolase"/>
    <property type="match status" value="2"/>
</dbReference>
<organism evidence="2 3">
    <name type="scientific">Pseudomonas cyclaminis</name>
    <dbReference type="NCBI Taxonomy" id="2781239"/>
    <lineage>
        <taxon>Bacteria</taxon>
        <taxon>Pseudomonadati</taxon>
        <taxon>Pseudomonadota</taxon>
        <taxon>Gammaproteobacteria</taxon>
        <taxon>Pseudomonadales</taxon>
        <taxon>Pseudomonadaceae</taxon>
        <taxon>Pseudomonas</taxon>
    </lineage>
</organism>
<sequence length="325" mass="35099">MTPHEIVLWTEMLTAKNIFIAAAILIAASAVVATLKYKSPTTAISFWGDSLTAGTVDGVSMPYPNALQRLAIASFDLRSIKNHGIEGMTSTQIASKFGAKPPLLTVDGHAIPESGKVAITSTRHSNLSSKSNYITLKYDGTLAGIEGTLAVNWNESAPELAGETTFKRKERGDVVSVNGEAPFVIDQSKWSKNVTVIWSGRNDVLSGFSNDSIIENIDLMIRSIKGNDHFLVLSVTDASFESVDSPGFKQISELNKSLSEAYPENWVDVRGALVNSYNPELPDDVAAFDSGKIAPSLFVDGLHLNDQGNKIVAQTVYSFIKSKGW</sequence>
<name>A0ABR9SQ19_9PSED</name>
<dbReference type="RefSeq" id="WP_193861915.1">
    <property type="nucleotide sequence ID" value="NZ_JADDUM010000041.1"/>
</dbReference>
<evidence type="ECO:0008006" key="4">
    <source>
        <dbReference type="Google" id="ProtNLM"/>
    </source>
</evidence>
<dbReference type="EMBL" id="JADDUM010000041">
    <property type="protein sequence ID" value="MBE8590791.1"/>
    <property type="molecule type" value="Genomic_DNA"/>
</dbReference>
<dbReference type="InterPro" id="IPR036514">
    <property type="entry name" value="SGNH_hydro_sf"/>
</dbReference>
<proteinExistence type="predicted"/>
<comment type="caution">
    <text evidence="2">The sequence shown here is derived from an EMBL/GenBank/DDBJ whole genome shotgun (WGS) entry which is preliminary data.</text>
</comment>
<accession>A0ABR9SQ19</accession>
<protein>
    <recommendedName>
        <fullName evidence="4">SGNH hydrolase-type esterase domain-containing protein</fullName>
    </recommendedName>
</protein>